<dbReference type="InterPro" id="IPR012348">
    <property type="entry name" value="RNR-like"/>
</dbReference>
<dbReference type="SMART" id="SM00746">
    <property type="entry name" value="TRASH"/>
    <property type="match status" value="1"/>
</dbReference>
<reference evidence="2" key="1">
    <citation type="submission" date="2018-06" db="EMBL/GenBank/DDBJ databases">
        <authorList>
            <person name="Zhirakovskaya E."/>
        </authorList>
    </citation>
    <scope>NUCLEOTIDE SEQUENCE</scope>
</reference>
<protein>
    <recommendedName>
        <fullName evidence="1">TRASH domain-containing protein</fullName>
    </recommendedName>
</protein>
<dbReference type="InterPro" id="IPR011017">
    <property type="entry name" value="TRASH_dom"/>
</dbReference>
<dbReference type="Gene3D" id="1.10.620.20">
    <property type="entry name" value="Ribonucleotide Reductase, subunit A"/>
    <property type="match status" value="1"/>
</dbReference>
<organism evidence="2">
    <name type="scientific">hydrothermal vent metagenome</name>
    <dbReference type="NCBI Taxonomy" id="652676"/>
    <lineage>
        <taxon>unclassified sequences</taxon>
        <taxon>metagenomes</taxon>
        <taxon>ecological metagenomes</taxon>
    </lineage>
</organism>
<dbReference type="AlphaFoldDB" id="A0A3B1BQC9"/>
<gene>
    <name evidence="2" type="ORF">MNBD_IGNAVI01-2665</name>
</gene>
<dbReference type="InterPro" id="IPR009078">
    <property type="entry name" value="Ferritin-like_SF"/>
</dbReference>
<dbReference type="SUPFAM" id="SSF47240">
    <property type="entry name" value="Ferritin-like"/>
    <property type="match status" value="1"/>
</dbReference>
<sequence length="60" mass="7119">MAQDPVCEMEVEEDTASEKVLFEGRTYYFCSTLCKVLFEENPEKYIQKINNNINKEFETE</sequence>
<dbReference type="InterPro" id="IPR007029">
    <property type="entry name" value="YHS_dom"/>
</dbReference>
<dbReference type="EMBL" id="UOGD01000059">
    <property type="protein sequence ID" value="VAX16761.1"/>
    <property type="molecule type" value="Genomic_DNA"/>
</dbReference>
<proteinExistence type="predicted"/>
<name>A0A3B1BQC9_9ZZZZ</name>
<dbReference type="GO" id="GO:0016491">
    <property type="term" value="F:oxidoreductase activity"/>
    <property type="evidence" value="ECO:0007669"/>
    <property type="project" value="InterPro"/>
</dbReference>
<evidence type="ECO:0000313" key="2">
    <source>
        <dbReference type="EMBL" id="VAX16761.1"/>
    </source>
</evidence>
<accession>A0A3B1BQC9</accession>
<feature type="domain" description="TRASH" evidence="1">
    <location>
        <begin position="4"/>
        <end position="42"/>
    </location>
</feature>
<dbReference type="Pfam" id="PF04945">
    <property type="entry name" value="YHS"/>
    <property type="match status" value="1"/>
</dbReference>
<evidence type="ECO:0000259" key="1">
    <source>
        <dbReference type="SMART" id="SM00746"/>
    </source>
</evidence>